<dbReference type="InterPro" id="IPR020941">
    <property type="entry name" value="SUFU-like_domain"/>
</dbReference>
<dbReference type="Pfam" id="PF05076">
    <property type="entry name" value="SUFU"/>
    <property type="match status" value="1"/>
</dbReference>
<evidence type="ECO:0000259" key="1">
    <source>
        <dbReference type="Pfam" id="PF05076"/>
    </source>
</evidence>
<evidence type="ECO:0000313" key="3">
    <source>
        <dbReference type="Proteomes" id="UP000248057"/>
    </source>
</evidence>
<dbReference type="InterPro" id="IPR037181">
    <property type="entry name" value="SUFU_N"/>
</dbReference>
<accession>A0A2V3XXP5</accession>
<comment type="caution">
    <text evidence="2">The sequence shown here is derived from an EMBL/GenBank/DDBJ whole genome shotgun (WGS) entry which is preliminary data.</text>
</comment>
<protein>
    <submittedName>
        <fullName evidence="2">Suppressor of fused protein SUFU</fullName>
    </submittedName>
</protein>
<keyword evidence="3" id="KW-1185">Reference proteome</keyword>
<feature type="domain" description="Suppressor of fused-like" evidence="1">
    <location>
        <begin position="53"/>
        <end position="215"/>
    </location>
</feature>
<dbReference type="GO" id="GO:0005737">
    <property type="term" value="C:cytoplasm"/>
    <property type="evidence" value="ECO:0007669"/>
    <property type="project" value="TreeGrafter"/>
</dbReference>
<dbReference type="InterPro" id="IPR007768">
    <property type="entry name" value="Suppressor_of_fused"/>
</dbReference>
<proteinExistence type="predicted"/>
<dbReference type="Proteomes" id="UP000248057">
    <property type="component" value="Unassembled WGS sequence"/>
</dbReference>
<name>A0A2V3XXP5_9FIRM</name>
<sequence>MMSYEEFIKKLEEEEDWAPGWEAIDEVFNELYPNQTPEHFGTNMLKRAIFGGDQYLDGYSVYSSPNGYKHIVTYGMTQLYAEKDSFGGDWSKWGYEMTMKLSAANTDDCMWGIDVLSNLARYTYTSERYFEPYQLIGNKGEPIKGGSDTAITALLTVSDTEAHGIDTVYGRTDFIQLVGITQPEYEMLKSDISKAQQFAEKLREKYPNLETDTDRTESILF</sequence>
<organism evidence="2 3">
    <name type="scientific">Hungatella effluvii</name>
    <dbReference type="NCBI Taxonomy" id="1096246"/>
    <lineage>
        <taxon>Bacteria</taxon>
        <taxon>Bacillati</taxon>
        <taxon>Bacillota</taxon>
        <taxon>Clostridia</taxon>
        <taxon>Lachnospirales</taxon>
        <taxon>Lachnospiraceae</taxon>
        <taxon>Hungatella</taxon>
    </lineage>
</organism>
<dbReference type="EMBL" id="QJKD01000030">
    <property type="protein sequence ID" value="PXX43543.1"/>
    <property type="molecule type" value="Genomic_DNA"/>
</dbReference>
<dbReference type="AlphaFoldDB" id="A0A2V3XXP5"/>
<dbReference type="PANTHER" id="PTHR10928:SF2">
    <property type="entry name" value="SUPPRESSOR OF FUSED HOMOLOG"/>
    <property type="match status" value="1"/>
</dbReference>
<dbReference type="SUPFAM" id="SSF103359">
    <property type="entry name" value="Suppressor of Fused, N-terminal domain"/>
    <property type="match status" value="1"/>
</dbReference>
<dbReference type="PANTHER" id="PTHR10928">
    <property type="entry name" value="SUPPRESSOR OF FUSED"/>
    <property type="match status" value="1"/>
</dbReference>
<evidence type="ECO:0000313" key="2">
    <source>
        <dbReference type="EMBL" id="PXX43543.1"/>
    </source>
</evidence>
<reference evidence="2 3" key="1">
    <citation type="submission" date="2018-05" db="EMBL/GenBank/DDBJ databases">
        <title>Genomic Encyclopedia of Type Strains, Phase IV (KMG-IV): sequencing the most valuable type-strain genomes for metagenomic binning, comparative biology and taxonomic classification.</title>
        <authorList>
            <person name="Goeker M."/>
        </authorList>
    </citation>
    <scope>NUCLEOTIDE SEQUENCE [LARGE SCALE GENOMIC DNA]</scope>
    <source>
        <strain evidence="2 3">DSM 24995</strain>
    </source>
</reference>
<gene>
    <name evidence="2" type="ORF">DFR60_13012</name>
</gene>